<dbReference type="AlphaFoldDB" id="A0A1R4GYH6"/>
<gene>
    <name evidence="2" type="ORF">CRENPOLYSF2_100029</name>
</gene>
<dbReference type="NCBIfam" id="TIGR02385">
    <property type="entry name" value="RelE_StbE"/>
    <property type="match status" value="1"/>
</dbReference>
<dbReference type="InterPro" id="IPR007712">
    <property type="entry name" value="RelE/ParE_toxin"/>
</dbReference>
<dbReference type="OrthoDB" id="9801102at2"/>
<dbReference type="Gene3D" id="3.30.2310.20">
    <property type="entry name" value="RelE-like"/>
    <property type="match status" value="1"/>
</dbReference>
<sequence>MWKIYEHKRVEKQLKSCPIEVQKKYEKWKDIVGISGPQGLMLIKGFSDEVLQGKWSGYRSSRLNKQYRVIYQTNMDEVFVLVEKVTPHDYRKK</sequence>
<keyword evidence="1" id="KW-1277">Toxin-antitoxin system</keyword>
<evidence type="ECO:0008006" key="4">
    <source>
        <dbReference type="Google" id="ProtNLM"/>
    </source>
</evidence>
<reference evidence="3" key="1">
    <citation type="submission" date="2017-02" db="EMBL/GenBank/DDBJ databases">
        <authorList>
            <person name="Daims H."/>
        </authorList>
    </citation>
    <scope>NUCLEOTIDE SEQUENCE [LARGE SCALE GENOMIC DNA]</scope>
</reference>
<dbReference type="InterPro" id="IPR035093">
    <property type="entry name" value="RelE/ParE_toxin_dom_sf"/>
</dbReference>
<evidence type="ECO:0000313" key="2">
    <source>
        <dbReference type="EMBL" id="SJM89023.1"/>
    </source>
</evidence>
<dbReference type="Proteomes" id="UP000195442">
    <property type="component" value="Unassembled WGS sequence"/>
</dbReference>
<proteinExistence type="predicted"/>
<name>A0A1R4GYH6_9GAMM</name>
<accession>A0A1R4GYH6</accession>
<dbReference type="EMBL" id="FUKJ01000002">
    <property type="protein sequence ID" value="SJM89023.1"/>
    <property type="molecule type" value="Genomic_DNA"/>
</dbReference>
<protein>
    <recommendedName>
        <fullName evidence="4">Type II toxin-antitoxin system mRNA interferase toxin, RelE/StbE family</fullName>
    </recommendedName>
</protein>
<evidence type="ECO:0000256" key="1">
    <source>
        <dbReference type="ARBA" id="ARBA00022649"/>
    </source>
</evidence>
<dbReference type="SUPFAM" id="SSF143011">
    <property type="entry name" value="RelE-like"/>
    <property type="match status" value="1"/>
</dbReference>
<keyword evidence="3" id="KW-1185">Reference proteome</keyword>
<organism evidence="2 3">
    <name type="scientific">Crenothrix polyspora</name>
    <dbReference type="NCBI Taxonomy" id="360316"/>
    <lineage>
        <taxon>Bacteria</taxon>
        <taxon>Pseudomonadati</taxon>
        <taxon>Pseudomonadota</taxon>
        <taxon>Gammaproteobacteria</taxon>
        <taxon>Methylococcales</taxon>
        <taxon>Crenotrichaceae</taxon>
        <taxon>Crenothrix</taxon>
    </lineage>
</organism>
<evidence type="ECO:0000313" key="3">
    <source>
        <dbReference type="Proteomes" id="UP000195442"/>
    </source>
</evidence>
<dbReference type="RefSeq" id="WP_087145445.1">
    <property type="nucleotide sequence ID" value="NZ_FUKJ01000002.1"/>
</dbReference>